<feature type="transmembrane region" description="Helical" evidence="1">
    <location>
        <begin position="12"/>
        <end position="37"/>
    </location>
</feature>
<keyword evidence="3" id="KW-1185">Reference proteome</keyword>
<evidence type="ECO:0000256" key="1">
    <source>
        <dbReference type="SAM" id="Phobius"/>
    </source>
</evidence>
<keyword evidence="1" id="KW-0812">Transmembrane</keyword>
<feature type="transmembrane region" description="Helical" evidence="1">
    <location>
        <begin position="112"/>
        <end position="132"/>
    </location>
</feature>
<reference evidence="3" key="1">
    <citation type="journal article" date="2019" name="Int. J. Syst. Evol. Microbiol.">
        <title>The Global Catalogue of Microorganisms (GCM) 10K type strain sequencing project: providing services to taxonomists for standard genome sequencing and annotation.</title>
        <authorList>
            <consortium name="The Broad Institute Genomics Platform"/>
            <consortium name="The Broad Institute Genome Sequencing Center for Infectious Disease"/>
            <person name="Wu L."/>
            <person name="Ma J."/>
        </authorList>
    </citation>
    <scope>NUCLEOTIDE SEQUENCE [LARGE SCALE GENOMIC DNA]</scope>
    <source>
        <strain evidence="3">JCM 17342</strain>
    </source>
</reference>
<sequence>MLPKRSRQLLVWLHVITSIGWMSLALVLFALFTFGLSTETAGMRDSADAMAHLLDKQVLAHLANASAFTGFMLSALTQWGYFRHWWVLVKFVITVVQLALGIFVLVPTVAGINVAATALMCTAIAFQAWLSVAKPGKRTPWTPPGKVPTGPAWLFAVALVVPVIDFAVGFGLFGHPMPMVSLLVVIGCAMRHKPKDLKIVSRQR</sequence>
<evidence type="ECO:0008006" key="4">
    <source>
        <dbReference type="Google" id="ProtNLM"/>
    </source>
</evidence>
<dbReference type="RefSeq" id="WP_425549225.1">
    <property type="nucleotide sequence ID" value="NZ_BAABAL010000009.1"/>
</dbReference>
<keyword evidence="1" id="KW-1133">Transmembrane helix</keyword>
<comment type="caution">
    <text evidence="2">The sequence shown here is derived from an EMBL/GenBank/DDBJ whole genome shotgun (WGS) entry which is preliminary data.</text>
</comment>
<feature type="transmembrane region" description="Helical" evidence="1">
    <location>
        <begin position="58"/>
        <end position="79"/>
    </location>
</feature>
<name>A0ABP7S758_9PSEU</name>
<protein>
    <recommendedName>
        <fullName evidence="4">DUF2269 domain-containing protein</fullName>
    </recommendedName>
</protein>
<accession>A0ABP7S758</accession>
<evidence type="ECO:0000313" key="2">
    <source>
        <dbReference type="EMBL" id="GAA4007306.1"/>
    </source>
</evidence>
<dbReference type="EMBL" id="BAABAL010000009">
    <property type="protein sequence ID" value="GAA4007306.1"/>
    <property type="molecule type" value="Genomic_DNA"/>
</dbReference>
<keyword evidence="1" id="KW-0472">Membrane</keyword>
<organism evidence="2 3">
    <name type="scientific">Allokutzneria multivorans</name>
    <dbReference type="NCBI Taxonomy" id="1142134"/>
    <lineage>
        <taxon>Bacteria</taxon>
        <taxon>Bacillati</taxon>
        <taxon>Actinomycetota</taxon>
        <taxon>Actinomycetes</taxon>
        <taxon>Pseudonocardiales</taxon>
        <taxon>Pseudonocardiaceae</taxon>
        <taxon>Allokutzneria</taxon>
    </lineage>
</organism>
<dbReference type="Proteomes" id="UP001501747">
    <property type="component" value="Unassembled WGS sequence"/>
</dbReference>
<gene>
    <name evidence="2" type="ORF">GCM10022247_31700</name>
</gene>
<evidence type="ECO:0000313" key="3">
    <source>
        <dbReference type="Proteomes" id="UP001501747"/>
    </source>
</evidence>
<feature type="transmembrane region" description="Helical" evidence="1">
    <location>
        <begin position="85"/>
        <end position="105"/>
    </location>
</feature>
<proteinExistence type="predicted"/>
<feature type="transmembrane region" description="Helical" evidence="1">
    <location>
        <begin position="152"/>
        <end position="173"/>
    </location>
</feature>